<accession>A0A9P3BF80</accession>
<dbReference type="RefSeq" id="XP_043157580.1">
    <property type="nucleotide sequence ID" value="XM_043301645.1"/>
</dbReference>
<dbReference type="AlphaFoldDB" id="A0A9P3BF80"/>
<sequence length="147" mass="16542">MLRALWGERRIQSGLPSTSATRDLHEVSLGDIERWTEAHEVQQTIANSGEAQHLDSNWEARFNAVDGHRALYHRDLHHLNEHLPSNVSGFQTVARLANKGWITIAKSAICGAIRVASFATQPAGTEFVTEHVLDKQSLRNYPEYMTK</sequence>
<dbReference type="EMBL" id="BHVY01000004">
    <property type="protein sequence ID" value="GIJ86834.1"/>
    <property type="molecule type" value="Genomic_DNA"/>
</dbReference>
<dbReference type="OrthoDB" id="73875at2759"/>
<proteinExistence type="predicted"/>
<gene>
    <name evidence="1" type="ORF">Asppvi_005730</name>
</gene>
<reference evidence="1 2" key="1">
    <citation type="submission" date="2018-10" db="EMBL/GenBank/DDBJ databases">
        <title>Pan-genome distribution and transcriptional activeness of fungal secondary metabolism genes in Aspergillus section Fumigati.</title>
        <authorList>
            <person name="Takahashi H."/>
            <person name="Umemura M."/>
            <person name="Ninomiya A."/>
            <person name="Kusuya Y."/>
            <person name="Urayama S."/>
            <person name="Shimizu M."/>
            <person name="Watanabe A."/>
            <person name="Kamei K."/>
            <person name="Yaguchi T."/>
            <person name="Hagiwara D."/>
        </authorList>
    </citation>
    <scope>NUCLEOTIDE SEQUENCE [LARGE SCALE GENOMIC DNA]</scope>
    <source>
        <strain evidence="1 2">IFM 55266</strain>
    </source>
</reference>
<keyword evidence="2" id="KW-1185">Reference proteome</keyword>
<comment type="caution">
    <text evidence="1">The sequence shown here is derived from an EMBL/GenBank/DDBJ whole genome shotgun (WGS) entry which is preliminary data.</text>
</comment>
<protein>
    <submittedName>
        <fullName evidence="1">Uncharacterized protein</fullName>
    </submittedName>
</protein>
<dbReference type="Proteomes" id="UP001043456">
    <property type="component" value="Unassembled WGS sequence"/>
</dbReference>
<name>A0A9P3BF80_9EURO</name>
<evidence type="ECO:0000313" key="1">
    <source>
        <dbReference type="EMBL" id="GIJ86834.1"/>
    </source>
</evidence>
<dbReference type="GeneID" id="67004341"/>
<evidence type="ECO:0000313" key="2">
    <source>
        <dbReference type="Proteomes" id="UP001043456"/>
    </source>
</evidence>
<organism evidence="1 2">
    <name type="scientific">Aspergillus pseudoviridinutans</name>
    <dbReference type="NCBI Taxonomy" id="1517512"/>
    <lineage>
        <taxon>Eukaryota</taxon>
        <taxon>Fungi</taxon>
        <taxon>Dikarya</taxon>
        <taxon>Ascomycota</taxon>
        <taxon>Pezizomycotina</taxon>
        <taxon>Eurotiomycetes</taxon>
        <taxon>Eurotiomycetidae</taxon>
        <taxon>Eurotiales</taxon>
        <taxon>Aspergillaceae</taxon>
        <taxon>Aspergillus</taxon>
        <taxon>Aspergillus subgen. Fumigati</taxon>
    </lineage>
</organism>